<accession>A0ABM6RDV6</accession>
<evidence type="ECO:0000313" key="2">
    <source>
        <dbReference type="Proteomes" id="UP000236536"/>
    </source>
</evidence>
<keyword evidence="2" id="KW-1185">Reference proteome</keyword>
<protein>
    <submittedName>
        <fullName evidence="1">Uncharacterized protein</fullName>
    </submittedName>
</protein>
<organism evidence="1 2">
    <name type="scientific">Phaeobacter inhibens</name>
    <dbReference type="NCBI Taxonomy" id="221822"/>
    <lineage>
        <taxon>Bacteria</taxon>
        <taxon>Pseudomonadati</taxon>
        <taxon>Pseudomonadota</taxon>
        <taxon>Alphaproteobacteria</taxon>
        <taxon>Rhodobacterales</taxon>
        <taxon>Roseobacteraceae</taxon>
        <taxon>Phaeobacter</taxon>
    </lineage>
</organism>
<reference evidence="1 2" key="1">
    <citation type="journal article" date="2017" name="Genome Biol. Evol.">
        <title>Trajectories and Drivers of Genome Evolution in Surface-Associated Marine Phaeobacter.</title>
        <authorList>
            <person name="Freese H.M."/>
            <person name="Sikorski J."/>
            <person name="Bunk B."/>
            <person name="Scheuner C."/>
            <person name="Meier-Kolthoff J.P."/>
            <person name="Sproer C."/>
            <person name="Gram L."/>
            <person name="Overmann J."/>
        </authorList>
    </citation>
    <scope>NUCLEOTIDE SEQUENCE [LARGE SCALE GENOMIC DNA]</scope>
    <source>
        <strain evidence="1 2">P66</strain>
    </source>
</reference>
<dbReference type="EMBL" id="CP010705">
    <property type="protein sequence ID" value="AUQ94588.1"/>
    <property type="molecule type" value="Genomic_DNA"/>
</dbReference>
<dbReference type="Proteomes" id="UP000236536">
    <property type="component" value="Chromosome"/>
</dbReference>
<gene>
    <name evidence="1" type="ORF">PhaeoP66_01808</name>
</gene>
<sequence>MFCTLLGLWCPQIDAFYYPNKHDLTVHQEYLDVGSLENCRATVFAAAAQNGDPQLLRGDYECGVNPMNSYGDLRVYEETIK</sequence>
<name>A0ABM6RDV6_9RHOB</name>
<evidence type="ECO:0000313" key="1">
    <source>
        <dbReference type="EMBL" id="AUQ94588.1"/>
    </source>
</evidence>
<proteinExistence type="predicted"/>
<reference evidence="1 2" key="2">
    <citation type="journal article" date="2017" name="Int. J. Syst. Evol. Microbiol.">
        <title>Adaptation of Surface-Associated Bacteria to the Open Ocean: A Genomically Distinct Subpopulation of Phaeobacter gallaeciensis Colonizes Pacific Mesozooplankton.</title>
        <authorList>
            <person name="Freese H.M."/>
            <person name="Methner A."/>
            <person name="Overmann J."/>
        </authorList>
    </citation>
    <scope>NUCLEOTIDE SEQUENCE [LARGE SCALE GENOMIC DNA]</scope>
    <source>
        <strain evidence="1 2">P66</strain>
    </source>
</reference>